<proteinExistence type="predicted"/>
<dbReference type="CDD" id="cd00009">
    <property type="entry name" value="AAA"/>
    <property type="match status" value="1"/>
</dbReference>
<evidence type="ECO:0000259" key="4">
    <source>
        <dbReference type="SMART" id="SM00382"/>
    </source>
</evidence>
<dbReference type="PANTHER" id="PTHR23389">
    <property type="entry name" value="CHROMOSOME TRANSMISSION FIDELITY FACTOR 18"/>
    <property type="match status" value="1"/>
</dbReference>
<feature type="non-terminal residue" evidence="5">
    <location>
        <position position="294"/>
    </location>
</feature>
<evidence type="ECO:0000256" key="3">
    <source>
        <dbReference type="ARBA" id="ARBA00022840"/>
    </source>
</evidence>
<dbReference type="InterPro" id="IPR003593">
    <property type="entry name" value="AAA+_ATPase"/>
</dbReference>
<keyword evidence="2" id="KW-0547">Nucleotide-binding</keyword>
<dbReference type="Pfam" id="PF00004">
    <property type="entry name" value="AAA"/>
    <property type="match status" value="1"/>
</dbReference>
<name>X1BDZ2_9ZZZZ</name>
<sequence>ILKYSRLVIFYLMEDWTEKYRPESLDEIVGNERAVTELKRWADAWNRGNPKKHAVILSGSPGTGKTSSALALAKDYGWPAIELNTSDARNATKIKKVATFGAINETFDNNGSFVSSHKGGRKLIVLDEADNLYEKIKDNGKNDMSDKGGKRAIIDTIKITKQPIILIVNDYYNLIKGSGENLKRTCKLIKFYNPYPNSIFGLLKRICISEGITADLKALKTISDRCKGDIRSAVNDLQSICLDKKQLDMQSLNALGYRDKNKIIFDALRDIFKTRDIQNIKESVSNLDEDPNSV</sequence>
<feature type="domain" description="AAA+ ATPase" evidence="4">
    <location>
        <begin position="51"/>
        <end position="197"/>
    </location>
</feature>
<organism evidence="5">
    <name type="scientific">marine sediment metagenome</name>
    <dbReference type="NCBI Taxonomy" id="412755"/>
    <lineage>
        <taxon>unclassified sequences</taxon>
        <taxon>metagenomes</taxon>
        <taxon>ecological metagenomes</taxon>
    </lineage>
</organism>
<gene>
    <name evidence="5" type="ORF">S01H4_36666</name>
</gene>
<dbReference type="GO" id="GO:0006260">
    <property type="term" value="P:DNA replication"/>
    <property type="evidence" value="ECO:0007669"/>
    <property type="project" value="UniProtKB-KW"/>
</dbReference>
<dbReference type="SUPFAM" id="SSF52540">
    <property type="entry name" value="P-loop containing nucleoside triphosphate hydrolases"/>
    <property type="match status" value="1"/>
</dbReference>
<comment type="caution">
    <text evidence="5">The sequence shown here is derived from an EMBL/GenBank/DDBJ whole genome shotgun (WGS) entry which is preliminary data.</text>
</comment>
<feature type="non-terminal residue" evidence="5">
    <location>
        <position position="1"/>
    </location>
</feature>
<evidence type="ECO:0000256" key="1">
    <source>
        <dbReference type="ARBA" id="ARBA00022705"/>
    </source>
</evidence>
<dbReference type="InterPro" id="IPR047854">
    <property type="entry name" value="RFC_lid"/>
</dbReference>
<dbReference type="Gene3D" id="3.40.50.300">
    <property type="entry name" value="P-loop containing nucleotide triphosphate hydrolases"/>
    <property type="match status" value="1"/>
</dbReference>
<dbReference type="Gene3D" id="1.10.8.60">
    <property type="match status" value="1"/>
</dbReference>
<keyword evidence="1" id="KW-0235">DNA replication</keyword>
<keyword evidence="3" id="KW-0067">ATP-binding</keyword>
<evidence type="ECO:0000313" key="5">
    <source>
        <dbReference type="EMBL" id="GAG94154.1"/>
    </source>
</evidence>
<dbReference type="AlphaFoldDB" id="X1BDZ2"/>
<dbReference type="Pfam" id="PF21960">
    <property type="entry name" value="RCF1-5-like_lid"/>
    <property type="match status" value="1"/>
</dbReference>
<reference evidence="5" key="1">
    <citation type="journal article" date="2014" name="Front. Microbiol.">
        <title>High frequency of phylogenetically diverse reductive dehalogenase-homologous genes in deep subseafloor sedimentary metagenomes.</title>
        <authorList>
            <person name="Kawai M."/>
            <person name="Futagami T."/>
            <person name="Toyoda A."/>
            <person name="Takaki Y."/>
            <person name="Nishi S."/>
            <person name="Hori S."/>
            <person name="Arai W."/>
            <person name="Tsubouchi T."/>
            <person name="Morono Y."/>
            <person name="Uchiyama I."/>
            <person name="Ito T."/>
            <person name="Fujiyama A."/>
            <person name="Inagaki F."/>
            <person name="Takami H."/>
        </authorList>
    </citation>
    <scope>NUCLEOTIDE SEQUENCE</scope>
    <source>
        <strain evidence="5">Expedition CK06-06</strain>
    </source>
</reference>
<accession>X1BDZ2</accession>
<dbReference type="GO" id="GO:0005524">
    <property type="term" value="F:ATP binding"/>
    <property type="evidence" value="ECO:0007669"/>
    <property type="project" value="UniProtKB-KW"/>
</dbReference>
<dbReference type="GO" id="GO:0016887">
    <property type="term" value="F:ATP hydrolysis activity"/>
    <property type="evidence" value="ECO:0007669"/>
    <property type="project" value="InterPro"/>
</dbReference>
<dbReference type="CDD" id="cd18140">
    <property type="entry name" value="HLD_clamp_RFC"/>
    <property type="match status" value="1"/>
</dbReference>
<evidence type="ECO:0000256" key="2">
    <source>
        <dbReference type="ARBA" id="ARBA00022741"/>
    </source>
</evidence>
<dbReference type="SMART" id="SM00382">
    <property type="entry name" value="AAA"/>
    <property type="match status" value="1"/>
</dbReference>
<dbReference type="PANTHER" id="PTHR23389:SF6">
    <property type="entry name" value="REPLICATION FACTOR C SUBUNIT 1"/>
    <property type="match status" value="1"/>
</dbReference>
<dbReference type="InterPro" id="IPR003959">
    <property type="entry name" value="ATPase_AAA_core"/>
</dbReference>
<protein>
    <recommendedName>
        <fullName evidence="4">AAA+ ATPase domain-containing protein</fullName>
    </recommendedName>
</protein>
<dbReference type="InterPro" id="IPR027417">
    <property type="entry name" value="P-loop_NTPase"/>
</dbReference>
<dbReference type="EMBL" id="BART01019622">
    <property type="protein sequence ID" value="GAG94154.1"/>
    <property type="molecule type" value="Genomic_DNA"/>
</dbReference>